<sequence length="81" mass="8702">MESDKRKRGKGEGGNGALAALKDDTDLLVSSCIMSGHVKQPDHRCSTALLLQSCVILQMDSLNVLCKIRALGKEEERSSAS</sequence>
<name>A0AAD7Q3C6_QUISA</name>
<proteinExistence type="predicted"/>
<dbReference type="KEGG" id="qsa:O6P43_004240"/>
<evidence type="ECO:0000313" key="1">
    <source>
        <dbReference type="EMBL" id="KAJ7974118.1"/>
    </source>
</evidence>
<gene>
    <name evidence="1" type="ORF">O6P43_004240</name>
</gene>
<keyword evidence="2" id="KW-1185">Reference proteome</keyword>
<dbReference type="AlphaFoldDB" id="A0AAD7Q3C6"/>
<dbReference type="EMBL" id="JARAOO010000003">
    <property type="protein sequence ID" value="KAJ7974118.1"/>
    <property type="molecule type" value="Genomic_DNA"/>
</dbReference>
<protein>
    <submittedName>
        <fullName evidence="1">Uncharacterized protein</fullName>
    </submittedName>
</protein>
<dbReference type="Proteomes" id="UP001163823">
    <property type="component" value="Chromosome 3"/>
</dbReference>
<organism evidence="1 2">
    <name type="scientific">Quillaja saponaria</name>
    <name type="common">Soap bark tree</name>
    <dbReference type="NCBI Taxonomy" id="32244"/>
    <lineage>
        <taxon>Eukaryota</taxon>
        <taxon>Viridiplantae</taxon>
        <taxon>Streptophyta</taxon>
        <taxon>Embryophyta</taxon>
        <taxon>Tracheophyta</taxon>
        <taxon>Spermatophyta</taxon>
        <taxon>Magnoliopsida</taxon>
        <taxon>eudicotyledons</taxon>
        <taxon>Gunneridae</taxon>
        <taxon>Pentapetalae</taxon>
        <taxon>rosids</taxon>
        <taxon>fabids</taxon>
        <taxon>Fabales</taxon>
        <taxon>Quillajaceae</taxon>
        <taxon>Quillaja</taxon>
    </lineage>
</organism>
<accession>A0AAD7Q3C6</accession>
<reference evidence="1" key="1">
    <citation type="journal article" date="2023" name="Science">
        <title>Elucidation of the pathway for biosynthesis of saponin adjuvants from the soapbark tree.</title>
        <authorList>
            <person name="Reed J."/>
            <person name="Orme A."/>
            <person name="El-Demerdash A."/>
            <person name="Owen C."/>
            <person name="Martin L.B.B."/>
            <person name="Misra R.C."/>
            <person name="Kikuchi S."/>
            <person name="Rejzek M."/>
            <person name="Martin A.C."/>
            <person name="Harkess A."/>
            <person name="Leebens-Mack J."/>
            <person name="Louveau T."/>
            <person name="Stephenson M.J."/>
            <person name="Osbourn A."/>
        </authorList>
    </citation>
    <scope>NUCLEOTIDE SEQUENCE</scope>
    <source>
        <strain evidence="1">S10</strain>
    </source>
</reference>
<evidence type="ECO:0000313" key="2">
    <source>
        <dbReference type="Proteomes" id="UP001163823"/>
    </source>
</evidence>
<comment type="caution">
    <text evidence="1">The sequence shown here is derived from an EMBL/GenBank/DDBJ whole genome shotgun (WGS) entry which is preliminary data.</text>
</comment>